<keyword evidence="2" id="KW-1185">Reference proteome</keyword>
<sequence>MRLTCIIPDRLETLSATSITHLCIHSDIDRFDKALIENIFRCCRDLVTLQLSVSESNGGSPPLTGAFDFVPPQSLADLCLSIPLAYTTAIMDLILPGSLKNLFICDRSNFSAPPHELHPLINAKTARWLARTFALCPPSGAPLDVIFDLAIVEEYLSSEHFDMPPIFLLALTCVELEAWHCDVDLLAHTVWFLADGYLLSDQPEVGICICGILLPEDCEMPEVREYLQSLLENVRRRRTYREPRWYICDHSPRTPLPYGYVALFVVAWRWLVNTRFWPVIILAPLLIAGFIYVRGNVQQLSTRSNQLETAVPIILARTFDQLPPDIISEIMLSGDFSFKDRLAICAVSKFVRHVALSRSSFWSTIRVHSRADLRPVPLLLHRSRCAPLEVVLRAEAGARLADISHFSSRLATLIVPHRSRIRTLEIFIHDVSLVHDLVQSEFALEELVEVLICAVGLWSDHFPISIIAPRLRVLRIYGYITPRLESLAYTSLRVLVLQLPPTEMTTELLNAVFNGCTSLRELALGIIVSDDDEVAPHLGRLSSTPPRHLEFLILNLPTELSLVLLDYLPLESINIIQLHARERFSPKEGDSVHPMLRCLATGGSRLSVETAPEDESQWPPHSGGPAGGLAFWLSGTDERAGRPDPWYYFDNSASGAASRFQNPLRDGRGAVAGRGRGLVLAHDDWEEHGYDIWEHLCLARVECPQLALESFTACVWHTHAFARHVPRGANITASFDLAMTLCHAPDELNMGRSGHLAPLRIPALTGVRLLPAKYDGELLNRAVAFLAVMCLSSKQPTVEICVCAVLPPTNWSTARALAEMQFSLDNIHGRVRRYGRCPDITIPDITICNHWVNGLA</sequence>
<proteinExistence type="predicted"/>
<accession>J0WRB6</accession>
<protein>
    <recommendedName>
        <fullName evidence="3">F-box domain-containing protein</fullName>
    </recommendedName>
</protein>
<evidence type="ECO:0008006" key="3">
    <source>
        <dbReference type="Google" id="ProtNLM"/>
    </source>
</evidence>
<reference evidence="2" key="1">
    <citation type="journal article" date="2012" name="Science">
        <title>The Paleozoic origin of enzymatic lignin decomposition reconstructed from 31 fungal genomes.</title>
        <authorList>
            <person name="Floudas D."/>
            <person name="Binder M."/>
            <person name="Riley R."/>
            <person name="Barry K."/>
            <person name="Blanchette R.A."/>
            <person name="Henrissat B."/>
            <person name="Martinez A.T."/>
            <person name="Otillar R."/>
            <person name="Spatafora J.W."/>
            <person name="Yadav J.S."/>
            <person name="Aerts A."/>
            <person name="Benoit I."/>
            <person name="Boyd A."/>
            <person name="Carlson A."/>
            <person name="Copeland A."/>
            <person name="Coutinho P.M."/>
            <person name="de Vries R.P."/>
            <person name="Ferreira P."/>
            <person name="Findley K."/>
            <person name="Foster B."/>
            <person name="Gaskell J."/>
            <person name="Glotzer D."/>
            <person name="Gorecki P."/>
            <person name="Heitman J."/>
            <person name="Hesse C."/>
            <person name="Hori C."/>
            <person name="Igarashi K."/>
            <person name="Jurgens J.A."/>
            <person name="Kallen N."/>
            <person name="Kersten P."/>
            <person name="Kohler A."/>
            <person name="Kuees U."/>
            <person name="Kumar T.K.A."/>
            <person name="Kuo A."/>
            <person name="LaButti K."/>
            <person name="Larrondo L.F."/>
            <person name="Lindquist E."/>
            <person name="Ling A."/>
            <person name="Lombard V."/>
            <person name="Lucas S."/>
            <person name="Lundell T."/>
            <person name="Martin R."/>
            <person name="McLaughlin D.J."/>
            <person name="Morgenstern I."/>
            <person name="Morin E."/>
            <person name="Murat C."/>
            <person name="Nagy L.G."/>
            <person name="Nolan M."/>
            <person name="Ohm R.A."/>
            <person name="Patyshakuliyeva A."/>
            <person name="Rokas A."/>
            <person name="Ruiz-Duenas F.J."/>
            <person name="Sabat G."/>
            <person name="Salamov A."/>
            <person name="Samejima M."/>
            <person name="Schmutz J."/>
            <person name="Slot J.C."/>
            <person name="St John F."/>
            <person name="Stenlid J."/>
            <person name="Sun H."/>
            <person name="Sun S."/>
            <person name="Syed K."/>
            <person name="Tsang A."/>
            <person name="Wiebenga A."/>
            <person name="Young D."/>
            <person name="Pisabarro A."/>
            <person name="Eastwood D.C."/>
            <person name="Martin F."/>
            <person name="Cullen D."/>
            <person name="Grigoriev I.V."/>
            <person name="Hibbett D.S."/>
        </authorList>
    </citation>
    <scope>NUCLEOTIDE SEQUENCE [LARGE SCALE GENOMIC DNA]</scope>
    <source>
        <strain evidence="2">TFB10046</strain>
    </source>
</reference>
<evidence type="ECO:0000313" key="2">
    <source>
        <dbReference type="Proteomes" id="UP000006514"/>
    </source>
</evidence>
<dbReference type="InParanoid" id="J0WRB6"/>
<dbReference type="EMBL" id="JH687900">
    <property type="protein sequence ID" value="EJD35203.1"/>
    <property type="molecule type" value="Genomic_DNA"/>
</dbReference>
<evidence type="ECO:0000313" key="1">
    <source>
        <dbReference type="EMBL" id="EJD35203.1"/>
    </source>
</evidence>
<name>J0WRB6_AURST</name>
<dbReference type="AlphaFoldDB" id="J0WRB6"/>
<gene>
    <name evidence="1" type="ORF">AURDEDRAFT_175733</name>
</gene>
<dbReference type="OrthoDB" id="3022400at2759"/>
<dbReference type="Proteomes" id="UP000006514">
    <property type="component" value="Unassembled WGS sequence"/>
</dbReference>
<dbReference type="KEGG" id="adl:AURDEDRAFT_175733"/>
<organism evidence="1 2">
    <name type="scientific">Auricularia subglabra (strain TFB-10046 / SS5)</name>
    <name type="common">White-rot fungus</name>
    <name type="synonym">Auricularia delicata (strain TFB10046)</name>
    <dbReference type="NCBI Taxonomy" id="717982"/>
    <lineage>
        <taxon>Eukaryota</taxon>
        <taxon>Fungi</taxon>
        <taxon>Dikarya</taxon>
        <taxon>Basidiomycota</taxon>
        <taxon>Agaricomycotina</taxon>
        <taxon>Agaricomycetes</taxon>
        <taxon>Auriculariales</taxon>
        <taxon>Auriculariaceae</taxon>
        <taxon>Auricularia</taxon>
    </lineage>
</organism>